<evidence type="ECO:0000313" key="3">
    <source>
        <dbReference type="Proteomes" id="UP000594892"/>
    </source>
</evidence>
<dbReference type="RefSeq" id="WP_017432215.1">
    <property type="nucleotide sequence ID" value="NZ_CP052867.1"/>
</dbReference>
<dbReference type="GeneID" id="45696413"/>
<sequence>MLPDDNAYLGQQDQTTDLTGFNALSFITWQILRQISGARLVAVKAVTSAGDVAPVGFVDVQPLVSQLDGWNNSVPHGTIYHLPFFRLQGGANAVIIDPQVGDIGVAVIEDRDISSAKANRGFANPGSKRIFDMADGLYIGGFLNGAPQQIVQFNAAGITISSPTQIRLAAPTIVIQATQTVGITAGQEITNSAPIVEVDGQMTQGEGPLGGNAAMQGPLIVQQDVTAAGTSLHSHTHPDVQPGDANTGAPN</sequence>
<evidence type="ECO:0000313" key="2">
    <source>
        <dbReference type="EMBL" id="QPQ92030.1"/>
    </source>
</evidence>
<evidence type="ECO:0000256" key="1">
    <source>
        <dbReference type="SAM" id="MobiDB-lite"/>
    </source>
</evidence>
<accession>A0AAP9Y102</accession>
<name>A0AAP9Y102_BURGL</name>
<dbReference type="AlphaFoldDB" id="A0AAP9Y102"/>
<dbReference type="InterPro" id="IPR044033">
    <property type="entry name" value="GpV-like_apex"/>
</dbReference>
<dbReference type="EMBL" id="CP065601">
    <property type="protein sequence ID" value="QPQ92030.1"/>
    <property type="molecule type" value="Genomic_DNA"/>
</dbReference>
<gene>
    <name evidence="2" type="ORF">I6H06_23305</name>
</gene>
<dbReference type="Proteomes" id="UP000594892">
    <property type="component" value="Chromosome 2"/>
</dbReference>
<dbReference type="Gene3D" id="2.40.50.230">
    <property type="entry name" value="Gp5 N-terminal domain"/>
    <property type="match status" value="1"/>
</dbReference>
<proteinExistence type="predicted"/>
<organism evidence="2 3">
    <name type="scientific">Burkholderia glumae</name>
    <name type="common">Pseudomonas glumae</name>
    <dbReference type="NCBI Taxonomy" id="337"/>
    <lineage>
        <taxon>Bacteria</taxon>
        <taxon>Pseudomonadati</taxon>
        <taxon>Pseudomonadota</taxon>
        <taxon>Betaproteobacteria</taxon>
        <taxon>Burkholderiales</taxon>
        <taxon>Burkholderiaceae</taxon>
        <taxon>Burkholderia</taxon>
    </lineage>
</organism>
<reference evidence="2 3" key="1">
    <citation type="submission" date="2020-12" db="EMBL/GenBank/DDBJ databases">
        <title>FDA dAtabase for Regulatory Grade micrObial Sequences (FDA-ARGOS): Supporting development and validation of Infectious Disease Dx tests.</title>
        <authorList>
            <person name="Minogue T."/>
            <person name="Wolcott M."/>
            <person name="Wasieloski L."/>
            <person name="Aguilar W."/>
            <person name="Moore D."/>
            <person name="Jaissle J."/>
            <person name="Tallon L."/>
            <person name="Sadzewicz L."/>
            <person name="Zhao X."/>
            <person name="Boylan J."/>
            <person name="Ott S."/>
            <person name="Bowen H."/>
            <person name="Vavikolanu K."/>
            <person name="Mehta A."/>
            <person name="Aluvathingal J."/>
            <person name="Nadendla S."/>
            <person name="Yan Y."/>
            <person name="Sichtig H."/>
        </authorList>
    </citation>
    <scope>NUCLEOTIDE SEQUENCE [LARGE SCALE GENOMIC DNA]</scope>
    <source>
        <strain evidence="2 3">FDAARGOS_949</strain>
    </source>
</reference>
<dbReference type="Pfam" id="PF18946">
    <property type="entry name" value="Apex"/>
    <property type="match status" value="1"/>
</dbReference>
<dbReference type="InterPro" id="IPR037026">
    <property type="entry name" value="Vgr_OB-fold_dom_sf"/>
</dbReference>
<protein>
    <submittedName>
        <fullName evidence="2">Oxidoreductase</fullName>
    </submittedName>
</protein>
<feature type="region of interest" description="Disordered" evidence="1">
    <location>
        <begin position="229"/>
        <end position="251"/>
    </location>
</feature>